<dbReference type="PANTHER" id="PTHR24092:SF190">
    <property type="entry name" value="PHOSPHOLIPID-TRANSPORTING ATPASE"/>
    <property type="match status" value="1"/>
</dbReference>
<evidence type="ECO:0000313" key="2">
    <source>
        <dbReference type="EMBL" id="VDK64731.1"/>
    </source>
</evidence>
<dbReference type="OrthoDB" id="377733at2759"/>
<accession>A0A183DJ31</accession>
<evidence type="ECO:0000313" key="4">
    <source>
        <dbReference type="WBParaSite" id="GPUH_0000873201-mRNA-1"/>
    </source>
</evidence>
<dbReference type="Proteomes" id="UP000271098">
    <property type="component" value="Unassembled WGS sequence"/>
</dbReference>
<dbReference type="PANTHER" id="PTHR24092">
    <property type="entry name" value="PROBABLE PHOSPHOLIPID-TRANSPORTING ATPASE"/>
    <property type="match status" value="1"/>
</dbReference>
<keyword evidence="1" id="KW-0812">Transmembrane</keyword>
<keyword evidence="3" id="KW-1185">Reference proteome</keyword>
<gene>
    <name evidence="2" type="ORF">GPUH_LOCUS8724</name>
</gene>
<sequence>MCLICTVLCGIWEWATGRHFTMYLSWDRAIVPDAEQKSSEQIAIISFFMFFSYLILLNTVVPISLYVSVEIIRFVHSMWINFDTEMYYKKVSILFKR</sequence>
<dbReference type="GO" id="GO:0140326">
    <property type="term" value="F:ATPase-coupled intramembrane lipid transporter activity"/>
    <property type="evidence" value="ECO:0007669"/>
    <property type="project" value="TreeGrafter"/>
</dbReference>
<reference evidence="4" key="1">
    <citation type="submission" date="2016-06" db="UniProtKB">
        <authorList>
            <consortium name="WormBaseParasite"/>
        </authorList>
    </citation>
    <scope>IDENTIFICATION</scope>
</reference>
<dbReference type="GO" id="GO:0045332">
    <property type="term" value="P:phospholipid translocation"/>
    <property type="evidence" value="ECO:0007669"/>
    <property type="project" value="TreeGrafter"/>
</dbReference>
<organism evidence="4">
    <name type="scientific">Gongylonema pulchrum</name>
    <dbReference type="NCBI Taxonomy" id="637853"/>
    <lineage>
        <taxon>Eukaryota</taxon>
        <taxon>Metazoa</taxon>
        <taxon>Ecdysozoa</taxon>
        <taxon>Nematoda</taxon>
        <taxon>Chromadorea</taxon>
        <taxon>Rhabditida</taxon>
        <taxon>Spirurina</taxon>
        <taxon>Spiruromorpha</taxon>
        <taxon>Spiruroidea</taxon>
        <taxon>Gongylonematidae</taxon>
        <taxon>Gongylonema</taxon>
    </lineage>
</organism>
<protein>
    <submittedName>
        <fullName evidence="4">7TM_GPCR_Srx domain-containing protein</fullName>
    </submittedName>
</protein>
<keyword evidence="1" id="KW-0472">Membrane</keyword>
<feature type="transmembrane region" description="Helical" evidence="1">
    <location>
        <begin position="41"/>
        <end position="69"/>
    </location>
</feature>
<reference evidence="2 3" key="2">
    <citation type="submission" date="2018-11" db="EMBL/GenBank/DDBJ databases">
        <authorList>
            <consortium name="Pathogen Informatics"/>
        </authorList>
    </citation>
    <scope>NUCLEOTIDE SEQUENCE [LARGE SCALE GENOMIC DNA]</scope>
</reference>
<evidence type="ECO:0000256" key="1">
    <source>
        <dbReference type="SAM" id="Phobius"/>
    </source>
</evidence>
<keyword evidence="1" id="KW-1133">Transmembrane helix</keyword>
<dbReference type="GO" id="GO:0005802">
    <property type="term" value="C:trans-Golgi network"/>
    <property type="evidence" value="ECO:0007669"/>
    <property type="project" value="TreeGrafter"/>
</dbReference>
<dbReference type="GO" id="GO:0007030">
    <property type="term" value="P:Golgi organization"/>
    <property type="evidence" value="ECO:0007669"/>
    <property type="project" value="TreeGrafter"/>
</dbReference>
<dbReference type="EMBL" id="UYRT01026197">
    <property type="protein sequence ID" value="VDK64731.1"/>
    <property type="molecule type" value="Genomic_DNA"/>
</dbReference>
<dbReference type="WBParaSite" id="GPUH_0000873201-mRNA-1">
    <property type="protein sequence ID" value="GPUH_0000873201-mRNA-1"/>
    <property type="gene ID" value="GPUH_0000873201"/>
</dbReference>
<evidence type="ECO:0000313" key="3">
    <source>
        <dbReference type="Proteomes" id="UP000271098"/>
    </source>
</evidence>
<dbReference type="GO" id="GO:0005886">
    <property type="term" value="C:plasma membrane"/>
    <property type="evidence" value="ECO:0007669"/>
    <property type="project" value="TreeGrafter"/>
</dbReference>
<name>A0A183DJ31_9BILA</name>
<proteinExistence type="predicted"/>
<dbReference type="AlphaFoldDB" id="A0A183DJ31"/>